<dbReference type="Gene3D" id="2.60.120.200">
    <property type="match status" value="1"/>
</dbReference>
<comment type="similarity">
    <text evidence="1 6">Belongs to the glycosyl hydrolase 43 family.</text>
</comment>
<dbReference type="Pfam" id="PF17851">
    <property type="entry name" value="GH43_C2"/>
    <property type="match status" value="1"/>
</dbReference>
<dbReference type="CDD" id="cd09001">
    <property type="entry name" value="GH43_FsAxh1-like"/>
    <property type="match status" value="1"/>
</dbReference>
<organism evidence="8 9">
    <name type="scientific">[Bacteroides] pectinophilus ATCC 43243</name>
    <dbReference type="NCBI Taxonomy" id="483218"/>
    <lineage>
        <taxon>Bacteria</taxon>
        <taxon>Bacillati</taxon>
        <taxon>Bacillota</taxon>
        <taxon>Clostridia</taxon>
        <taxon>Eubacteriales</taxon>
    </lineage>
</organism>
<dbReference type="AlphaFoldDB" id="B7ANK4"/>
<dbReference type="PANTHER" id="PTHR42812:SF12">
    <property type="entry name" value="BETA-XYLOSIDASE-RELATED"/>
    <property type="match status" value="1"/>
</dbReference>
<dbReference type="HOGENOM" id="CLU_016508_1_0_9"/>
<evidence type="ECO:0000256" key="1">
    <source>
        <dbReference type="ARBA" id="ARBA00009865"/>
    </source>
</evidence>
<dbReference type="InterPro" id="IPR041542">
    <property type="entry name" value="GH43_C2"/>
</dbReference>
<evidence type="ECO:0000256" key="5">
    <source>
        <dbReference type="PIRSR" id="PIRSR606710-2"/>
    </source>
</evidence>
<proteinExistence type="inferred from homology"/>
<dbReference type="Gene3D" id="2.115.10.20">
    <property type="entry name" value="Glycosyl hydrolase domain, family 43"/>
    <property type="match status" value="1"/>
</dbReference>
<name>B7ANK4_9FIRM</name>
<dbReference type="PANTHER" id="PTHR42812">
    <property type="entry name" value="BETA-XYLOSIDASE"/>
    <property type="match status" value="1"/>
</dbReference>
<evidence type="ECO:0000256" key="4">
    <source>
        <dbReference type="PIRSR" id="PIRSR606710-1"/>
    </source>
</evidence>
<accession>B7ANK4</accession>
<keyword evidence="3 6" id="KW-0326">Glycosidase</keyword>
<gene>
    <name evidence="8" type="ORF">BACPEC_00258</name>
</gene>
<dbReference type="SUPFAM" id="SSF75005">
    <property type="entry name" value="Arabinanase/levansucrase/invertase"/>
    <property type="match status" value="1"/>
</dbReference>
<reference evidence="8 9" key="1">
    <citation type="submission" date="2008-11" db="EMBL/GenBank/DDBJ databases">
        <title>Draft genome sequence of Bacteroides pectinophilus (ATCC 43243).</title>
        <authorList>
            <person name="Sudarsanam P."/>
            <person name="Ley R."/>
            <person name="Guruge J."/>
            <person name="Turnbaugh P.J."/>
            <person name="Mahowald M."/>
            <person name="Liep D."/>
            <person name="Gordon J."/>
        </authorList>
    </citation>
    <scope>NUCLEOTIDE SEQUENCE [LARGE SCALE GENOMIC DNA]</scope>
    <source>
        <strain evidence="8 9">ATCC 43243</strain>
    </source>
</reference>
<dbReference type="GO" id="GO:0004553">
    <property type="term" value="F:hydrolase activity, hydrolyzing O-glycosyl compounds"/>
    <property type="evidence" value="ECO:0007669"/>
    <property type="project" value="InterPro"/>
</dbReference>
<dbReference type="InterPro" id="IPR051795">
    <property type="entry name" value="Glycosyl_Hydrlase_43"/>
</dbReference>
<dbReference type="Pfam" id="PF04616">
    <property type="entry name" value="Glyco_hydro_43"/>
    <property type="match status" value="1"/>
</dbReference>
<evidence type="ECO:0000256" key="6">
    <source>
        <dbReference type="RuleBase" id="RU361187"/>
    </source>
</evidence>
<evidence type="ECO:0000256" key="3">
    <source>
        <dbReference type="ARBA" id="ARBA00023295"/>
    </source>
</evidence>
<protein>
    <recommendedName>
        <fullName evidence="7">Beta-xylosidase C-terminal Concanavalin A-like domain-containing protein</fullName>
    </recommendedName>
</protein>
<feature type="active site" description="Proton donor" evidence="4">
    <location>
        <position position="208"/>
    </location>
</feature>
<evidence type="ECO:0000313" key="9">
    <source>
        <dbReference type="Proteomes" id="UP000003136"/>
    </source>
</evidence>
<dbReference type="InterPro" id="IPR023296">
    <property type="entry name" value="Glyco_hydro_beta-prop_sf"/>
</dbReference>
<reference evidence="8 9" key="2">
    <citation type="submission" date="2008-11" db="EMBL/GenBank/DDBJ databases">
        <authorList>
            <person name="Fulton L."/>
            <person name="Clifton S."/>
            <person name="Fulton B."/>
            <person name="Xu J."/>
            <person name="Minx P."/>
            <person name="Pepin K.H."/>
            <person name="Johnson M."/>
            <person name="Bhonagiri V."/>
            <person name="Nash W.E."/>
            <person name="Mardis E.R."/>
            <person name="Wilson R.K."/>
        </authorList>
    </citation>
    <scope>NUCLEOTIDE SEQUENCE [LARGE SCALE GENOMIC DNA]</scope>
    <source>
        <strain evidence="8 9">ATCC 43243</strain>
    </source>
</reference>
<feature type="site" description="Important for catalytic activity, responsible for pKa modulation of the active site Glu and correct orientation of both the proton donor and substrate" evidence="5">
    <location>
        <position position="149"/>
    </location>
</feature>
<evidence type="ECO:0000259" key="7">
    <source>
        <dbReference type="Pfam" id="PF17851"/>
    </source>
</evidence>
<evidence type="ECO:0000256" key="2">
    <source>
        <dbReference type="ARBA" id="ARBA00022801"/>
    </source>
</evidence>
<dbReference type="InterPro" id="IPR013320">
    <property type="entry name" value="ConA-like_dom_sf"/>
</dbReference>
<comment type="caution">
    <text evidence="8">The sequence shown here is derived from an EMBL/GenBank/DDBJ whole genome shotgun (WGS) entry which is preliminary data.</text>
</comment>
<keyword evidence="2 6" id="KW-0378">Hydrolase</keyword>
<evidence type="ECO:0000313" key="8">
    <source>
        <dbReference type="EMBL" id="EEC58739.1"/>
    </source>
</evidence>
<dbReference type="STRING" id="483218.BACPEC_00258"/>
<dbReference type="GO" id="GO:0005975">
    <property type="term" value="P:carbohydrate metabolic process"/>
    <property type="evidence" value="ECO:0007669"/>
    <property type="project" value="InterPro"/>
</dbReference>
<dbReference type="InterPro" id="IPR006710">
    <property type="entry name" value="Glyco_hydro_43"/>
</dbReference>
<dbReference type="SUPFAM" id="SSF49899">
    <property type="entry name" value="Concanavalin A-like lectins/glucanases"/>
    <property type="match status" value="1"/>
</dbReference>
<keyword evidence="9" id="KW-1185">Reference proteome</keyword>
<dbReference type="eggNOG" id="COG3507">
    <property type="taxonomic scope" value="Bacteria"/>
</dbReference>
<sequence>MSIVNQNFTIRYNFDSMKPQSMWNADLGDRYSNPVLYADYSDPDAIRVGEDYFMIASSFCNSPALPILHSRDMVNWKVINYVLKHVPEDRYDEPVHGCGVWAPAIRYHEGIYYACFPMPDEGIYMSTTTDPWGEWSEPVNIRPGAGWIDPCPFWDEDGKAYLVAGVAKSRIGYKSVLHMVEMQPDGMGLIGEEVKVFDGNLNDQITIEGPKLYKRNGWYYIFAPAGGVKTGWQTVLRSRNIFGPYEYKVVMRQGDTPVNGPHQGAWVDTVTGEDWFIHFQDVYAAGRITHLQPMHWENDWPVIGIAKNGNDYGEPVLEYRKPDVGDVETAVCEPDSSDSFCSKNLGLQWQWNANYDKKWYSCTERGLILNAMFKEADRPLGDVRNLLLQKWPAPEFTCITKIDVTGMKEGDTVGIISMGMLYEGLALTKNAAGFGVSVTEGMQHFDKEKAITDEQTKTVAQLAAAECADGVWFMYKVVRTGYRDISEEEKHTPVEMLGLYYSVNGTDFVKCISAESKAGRWVGVKNGIYCISDNDDGGCVTAKYVKYIKNDNI</sequence>
<feature type="active site" description="Proton acceptor" evidence="4">
    <location>
        <position position="42"/>
    </location>
</feature>
<dbReference type="Proteomes" id="UP000003136">
    <property type="component" value="Unassembled WGS sequence"/>
</dbReference>
<dbReference type="EMBL" id="ABVQ01000032">
    <property type="protein sequence ID" value="EEC58739.1"/>
    <property type="molecule type" value="Genomic_DNA"/>
</dbReference>
<feature type="domain" description="Beta-xylosidase C-terminal Concanavalin A-like" evidence="7">
    <location>
        <begin position="337"/>
        <end position="547"/>
    </location>
</feature>